<keyword evidence="3" id="KW-1185">Reference proteome</keyword>
<evidence type="ECO:0000313" key="3">
    <source>
        <dbReference type="Proteomes" id="UP000299102"/>
    </source>
</evidence>
<dbReference type="AlphaFoldDB" id="A0A4C2A171"/>
<dbReference type="Proteomes" id="UP000299102">
    <property type="component" value="Unassembled WGS sequence"/>
</dbReference>
<evidence type="ECO:0000256" key="1">
    <source>
        <dbReference type="SAM" id="MobiDB-lite"/>
    </source>
</evidence>
<dbReference type="EMBL" id="BGZK01002333">
    <property type="protein sequence ID" value="GBP93024.1"/>
    <property type="molecule type" value="Genomic_DNA"/>
</dbReference>
<proteinExistence type="predicted"/>
<accession>A0A4C2A171</accession>
<name>A0A4C2A171_EUMVA</name>
<comment type="caution">
    <text evidence="2">The sequence shown here is derived from an EMBL/GenBank/DDBJ whole genome shotgun (WGS) entry which is preliminary data.</text>
</comment>
<feature type="region of interest" description="Disordered" evidence="1">
    <location>
        <begin position="1"/>
        <end position="23"/>
    </location>
</feature>
<protein>
    <submittedName>
        <fullName evidence="2">Uncharacterized protein</fullName>
    </submittedName>
</protein>
<sequence length="106" mass="11975">MHNNETFSIQKLPYHSNNDNREGVRMDAQAKAVGGKSTTVVIFSGRSRKQKLVYVMALEVYNSAARCDRAFRLELCRPLQYKRGRLASTVINQETPSLRAKSTQAV</sequence>
<organism evidence="2 3">
    <name type="scientific">Eumeta variegata</name>
    <name type="common">Bagworm moth</name>
    <name type="synonym">Eumeta japonica</name>
    <dbReference type="NCBI Taxonomy" id="151549"/>
    <lineage>
        <taxon>Eukaryota</taxon>
        <taxon>Metazoa</taxon>
        <taxon>Ecdysozoa</taxon>
        <taxon>Arthropoda</taxon>
        <taxon>Hexapoda</taxon>
        <taxon>Insecta</taxon>
        <taxon>Pterygota</taxon>
        <taxon>Neoptera</taxon>
        <taxon>Endopterygota</taxon>
        <taxon>Lepidoptera</taxon>
        <taxon>Glossata</taxon>
        <taxon>Ditrysia</taxon>
        <taxon>Tineoidea</taxon>
        <taxon>Psychidae</taxon>
        <taxon>Oiketicinae</taxon>
        <taxon>Eumeta</taxon>
    </lineage>
</organism>
<reference evidence="2 3" key="1">
    <citation type="journal article" date="2019" name="Commun. Biol.">
        <title>The bagworm genome reveals a unique fibroin gene that provides high tensile strength.</title>
        <authorList>
            <person name="Kono N."/>
            <person name="Nakamura H."/>
            <person name="Ohtoshi R."/>
            <person name="Tomita M."/>
            <person name="Numata K."/>
            <person name="Arakawa K."/>
        </authorList>
    </citation>
    <scope>NUCLEOTIDE SEQUENCE [LARGE SCALE GENOMIC DNA]</scope>
</reference>
<gene>
    <name evidence="2" type="ORF">EVAR_51832_1</name>
</gene>
<evidence type="ECO:0000313" key="2">
    <source>
        <dbReference type="EMBL" id="GBP93024.1"/>
    </source>
</evidence>